<name>A0A9Q0LZK1_BLOTA</name>
<proteinExistence type="inferred from homology"/>
<keyword evidence="8" id="KW-0675">Receptor</keyword>
<reference evidence="14" key="1">
    <citation type="submission" date="2022-12" db="EMBL/GenBank/DDBJ databases">
        <title>Genome assemblies of Blomia tropicalis.</title>
        <authorList>
            <person name="Cui Y."/>
        </authorList>
    </citation>
    <scope>NUCLEOTIDE SEQUENCE</scope>
    <source>
        <tissue evidence="14">Adult mites</tissue>
    </source>
</reference>
<feature type="transmembrane region" description="Helical" evidence="12">
    <location>
        <begin position="82"/>
        <end position="102"/>
    </location>
</feature>
<dbReference type="PROSITE" id="PS50259">
    <property type="entry name" value="G_PROTEIN_RECEP_F3_4"/>
    <property type="match status" value="1"/>
</dbReference>
<dbReference type="PRINTS" id="PR00248">
    <property type="entry name" value="GPCRMGR"/>
</dbReference>
<keyword evidence="15" id="KW-1185">Reference proteome</keyword>
<evidence type="ECO:0000256" key="1">
    <source>
        <dbReference type="ARBA" id="ARBA00004651"/>
    </source>
</evidence>
<dbReference type="GO" id="GO:0005886">
    <property type="term" value="C:plasma membrane"/>
    <property type="evidence" value="ECO:0007669"/>
    <property type="project" value="UniProtKB-SubCell"/>
</dbReference>
<comment type="similarity">
    <text evidence="2">Belongs to the G-protein coupled receptor 3 family.</text>
</comment>
<keyword evidence="4 12" id="KW-0812">Transmembrane</keyword>
<dbReference type="Pfam" id="PF00003">
    <property type="entry name" value="7tm_3"/>
    <property type="match status" value="1"/>
</dbReference>
<evidence type="ECO:0000256" key="11">
    <source>
        <dbReference type="SAM" id="Coils"/>
    </source>
</evidence>
<evidence type="ECO:0000256" key="8">
    <source>
        <dbReference type="ARBA" id="ARBA00023170"/>
    </source>
</evidence>
<feature type="transmembrane region" description="Helical" evidence="12">
    <location>
        <begin position="149"/>
        <end position="167"/>
    </location>
</feature>
<dbReference type="InterPro" id="IPR000337">
    <property type="entry name" value="GPCR_3"/>
</dbReference>
<keyword evidence="11" id="KW-0175">Coiled coil</keyword>
<keyword evidence="9" id="KW-0325">Glycoprotein</keyword>
<keyword evidence="6" id="KW-0297">G-protein coupled receptor</keyword>
<evidence type="ECO:0000256" key="12">
    <source>
        <dbReference type="SAM" id="Phobius"/>
    </source>
</evidence>
<evidence type="ECO:0000256" key="10">
    <source>
        <dbReference type="ARBA" id="ARBA00023224"/>
    </source>
</evidence>
<evidence type="ECO:0000256" key="6">
    <source>
        <dbReference type="ARBA" id="ARBA00023040"/>
    </source>
</evidence>
<dbReference type="CDD" id="cd15293">
    <property type="entry name" value="7tmC_GPR158-like"/>
    <property type="match status" value="1"/>
</dbReference>
<evidence type="ECO:0000313" key="14">
    <source>
        <dbReference type="EMBL" id="KAJ6216136.1"/>
    </source>
</evidence>
<evidence type="ECO:0000259" key="13">
    <source>
        <dbReference type="PROSITE" id="PS50259"/>
    </source>
</evidence>
<keyword evidence="5 12" id="KW-1133">Transmembrane helix</keyword>
<feature type="transmembrane region" description="Helical" evidence="12">
    <location>
        <begin position="267"/>
        <end position="287"/>
    </location>
</feature>
<sequence length="411" mass="47949">MGKMLKINSISINHFYNNFGSYHPAVTNLGPTFNGTVVEQSFQDKNPSYEFMFYCKRCAPGCDVCETEAPCLSTYDWAFRTALLTITIFCIMFVFILIFNIYRYRRLKVIKVASPIFLSITLIGCAIMYSEAVAIFPVLDASWCVLTKWTRNFGFCITYSALLLKTWRVSLTYRVKSAHKIKLTDKQLLQWLFPILLVMAIYLGAWTISDTPQAVYIVDWNDLKFKQCDYNWWDHTLLIGEFFFLLWGIKVCYNVRHAESLFNEAKYITWAIYNITLVNIVMILLHLSFLPNSGPDIKYFFGFVRTQLSTTVTVVLIFWPKFYRVIKGQGDLWDNQIRARGLAASFSFNGVGLAHEETTDLYQENEELKEEIQKLATQLEIMKISQMQFKNRHLKFAKQQQQQDQQQECTI</sequence>
<dbReference type="Proteomes" id="UP001142055">
    <property type="component" value="Chromosome 3"/>
</dbReference>
<gene>
    <name evidence="14" type="ORF">RDWZM_007293</name>
</gene>
<accession>A0A9Q0LZK1</accession>
<evidence type="ECO:0000256" key="3">
    <source>
        <dbReference type="ARBA" id="ARBA00022475"/>
    </source>
</evidence>
<evidence type="ECO:0000256" key="2">
    <source>
        <dbReference type="ARBA" id="ARBA00007242"/>
    </source>
</evidence>
<keyword evidence="10" id="KW-0807">Transducer</keyword>
<feature type="transmembrane region" description="Helical" evidence="12">
    <location>
        <begin position="109"/>
        <end position="129"/>
    </location>
</feature>
<evidence type="ECO:0000256" key="9">
    <source>
        <dbReference type="ARBA" id="ARBA00023180"/>
    </source>
</evidence>
<feature type="transmembrane region" description="Helical" evidence="12">
    <location>
        <begin position="188"/>
        <end position="208"/>
    </location>
</feature>
<protein>
    <recommendedName>
        <fullName evidence="13">G-protein coupled receptors family 3 profile domain-containing protein</fullName>
    </recommendedName>
</protein>
<dbReference type="PANTHER" id="PTHR32546:SF16">
    <property type="entry name" value="G-PROTEIN COUPLED RECEPTOR CG31760-RELATED"/>
    <property type="match status" value="1"/>
</dbReference>
<dbReference type="EMBL" id="JAPWDV010000003">
    <property type="protein sequence ID" value="KAJ6216136.1"/>
    <property type="molecule type" value="Genomic_DNA"/>
</dbReference>
<feature type="coiled-coil region" evidence="11">
    <location>
        <begin position="358"/>
        <end position="385"/>
    </location>
</feature>
<feature type="transmembrane region" description="Helical" evidence="12">
    <location>
        <begin position="237"/>
        <end position="255"/>
    </location>
</feature>
<dbReference type="InterPro" id="IPR017978">
    <property type="entry name" value="GPCR_3_C"/>
</dbReference>
<dbReference type="InterPro" id="IPR043458">
    <property type="entry name" value="GPR158/179"/>
</dbReference>
<comment type="subcellular location">
    <subcellularLocation>
        <location evidence="1">Cell membrane</location>
        <topology evidence="1">Multi-pass membrane protein</topology>
    </subcellularLocation>
</comment>
<comment type="caution">
    <text evidence="14">The sequence shown here is derived from an EMBL/GenBank/DDBJ whole genome shotgun (WGS) entry which is preliminary data.</text>
</comment>
<keyword evidence="7 12" id="KW-0472">Membrane</keyword>
<evidence type="ECO:0000313" key="15">
    <source>
        <dbReference type="Proteomes" id="UP001142055"/>
    </source>
</evidence>
<evidence type="ECO:0000256" key="4">
    <source>
        <dbReference type="ARBA" id="ARBA00022692"/>
    </source>
</evidence>
<organism evidence="14 15">
    <name type="scientific">Blomia tropicalis</name>
    <name type="common">Mite</name>
    <dbReference type="NCBI Taxonomy" id="40697"/>
    <lineage>
        <taxon>Eukaryota</taxon>
        <taxon>Metazoa</taxon>
        <taxon>Ecdysozoa</taxon>
        <taxon>Arthropoda</taxon>
        <taxon>Chelicerata</taxon>
        <taxon>Arachnida</taxon>
        <taxon>Acari</taxon>
        <taxon>Acariformes</taxon>
        <taxon>Sarcoptiformes</taxon>
        <taxon>Astigmata</taxon>
        <taxon>Glycyphagoidea</taxon>
        <taxon>Echimyopodidae</taxon>
        <taxon>Blomia</taxon>
    </lineage>
</organism>
<dbReference type="OMA" id="GENRCRA"/>
<keyword evidence="3" id="KW-1003">Cell membrane</keyword>
<evidence type="ECO:0000256" key="5">
    <source>
        <dbReference type="ARBA" id="ARBA00022989"/>
    </source>
</evidence>
<feature type="transmembrane region" description="Helical" evidence="12">
    <location>
        <begin position="299"/>
        <end position="319"/>
    </location>
</feature>
<dbReference type="GO" id="GO:0004930">
    <property type="term" value="F:G protein-coupled receptor activity"/>
    <property type="evidence" value="ECO:0007669"/>
    <property type="project" value="UniProtKB-KW"/>
</dbReference>
<evidence type="ECO:0000256" key="7">
    <source>
        <dbReference type="ARBA" id="ARBA00023136"/>
    </source>
</evidence>
<dbReference type="PANTHER" id="PTHR32546">
    <property type="entry name" value="G-PROTEIN COUPLED RECEPTOR 158-RELATED"/>
    <property type="match status" value="1"/>
</dbReference>
<feature type="domain" description="G-protein coupled receptors family 3 profile" evidence="13">
    <location>
        <begin position="79"/>
        <end position="326"/>
    </location>
</feature>
<dbReference type="AlphaFoldDB" id="A0A9Q0LZK1"/>